<dbReference type="Proteomes" id="UP001583172">
    <property type="component" value="Unassembled WGS sequence"/>
</dbReference>
<dbReference type="Pfam" id="PF00293">
    <property type="entry name" value="NUDIX"/>
    <property type="match status" value="1"/>
</dbReference>
<evidence type="ECO:0000256" key="1">
    <source>
        <dbReference type="ARBA" id="ARBA00007251"/>
    </source>
</evidence>
<comment type="similarity">
    <text evidence="1 2">Belongs to the eIF-2B alpha/beta/delta subunits family.</text>
</comment>
<dbReference type="PANTHER" id="PTHR43475:SF3">
    <property type="entry name" value="TRANSLATION INITIATION FACTOR EIF-2B SUBUNIT FAMILY PROTEIN (AFU_ORTHOLOGUE AFUA_2G14290)"/>
    <property type="match status" value="1"/>
</dbReference>
<sequence length="559" mass="61214">MATAPASSEGALEWKKRSVVSSFLLRGGWTGDTGTSGKPEVTLFERSDKVSTYKNHLAAISGTIETTDPSPLSAALREIREETTLAPPDIVLLRQGKPFTFRDASVCREWTVYPFLFRLQTQAESKIHIDWEHTRFVWVDPTVAVRDAEAGRIQAVPRLEDSLHRVWFEADLGESAGGALRAGLRQLATDHESGAAALSESALKTLREVVRCLDEDGLHDFGDAREEWKWWWDRIRMTAWHLSKNGRESMGAAILSKLLVVLARMEKAAREVPEDSVAAGGKKKKDFWKDLALRAISPPPDETSQPSASVPNTFSNYITQTLPAKFRSREPIAILTLSDSGTVRSCLRHAVEEAKIVLDLRVLESRPLYEGVTLAATFADYLKSHGDPTFPHKVTLHTDASAALASAEVDVVLLGADRIASSGAVSNKTGSLPAVLAAKHVAPCARVVVVGGTEKIAPPGRPEEHVVEDNGAEQVRRVWEERYNSEGVRRGAEILQRALSAPAANSLAVKTGIPNIFFEWVSPELIDAYVTESGVWTRGRIAKHSEDLAAEVARLFGDL</sequence>
<dbReference type="InterPro" id="IPR000649">
    <property type="entry name" value="IF-2B-related"/>
</dbReference>
<dbReference type="Pfam" id="PF01008">
    <property type="entry name" value="IF-2B"/>
    <property type="match status" value="1"/>
</dbReference>
<reference evidence="4 5" key="1">
    <citation type="journal article" date="2024" name="Commun. Biol.">
        <title>Comparative genomic analysis of thermophilic fungi reveals convergent evolutionary adaptations and gene losses.</title>
        <authorList>
            <person name="Steindorff A.S."/>
            <person name="Aguilar-Pontes M.V."/>
            <person name="Robinson A.J."/>
            <person name="Andreopoulos B."/>
            <person name="LaButti K."/>
            <person name="Kuo A."/>
            <person name="Mondo S."/>
            <person name="Riley R."/>
            <person name="Otillar R."/>
            <person name="Haridas S."/>
            <person name="Lipzen A."/>
            <person name="Grimwood J."/>
            <person name="Schmutz J."/>
            <person name="Clum A."/>
            <person name="Reid I.D."/>
            <person name="Moisan M.C."/>
            <person name="Butler G."/>
            <person name="Nguyen T.T.M."/>
            <person name="Dewar K."/>
            <person name="Conant G."/>
            <person name="Drula E."/>
            <person name="Henrissat B."/>
            <person name="Hansel C."/>
            <person name="Singer S."/>
            <person name="Hutchinson M.I."/>
            <person name="de Vries R.P."/>
            <person name="Natvig D.O."/>
            <person name="Powell A.J."/>
            <person name="Tsang A."/>
            <person name="Grigoriev I.V."/>
        </authorList>
    </citation>
    <scope>NUCLEOTIDE SEQUENCE [LARGE SCALE GENOMIC DNA]</scope>
    <source>
        <strain evidence="4 5">CBS 620.91</strain>
    </source>
</reference>
<keyword evidence="5" id="KW-1185">Reference proteome</keyword>
<dbReference type="Gene3D" id="3.40.50.10470">
    <property type="entry name" value="Translation initiation factor eif-2b, domain 2"/>
    <property type="match status" value="1"/>
</dbReference>
<dbReference type="Gene3D" id="3.90.79.10">
    <property type="entry name" value="Nucleoside Triphosphate Pyrophosphohydrolase"/>
    <property type="match status" value="1"/>
</dbReference>
<dbReference type="PROSITE" id="PS51462">
    <property type="entry name" value="NUDIX"/>
    <property type="match status" value="1"/>
</dbReference>
<dbReference type="PANTHER" id="PTHR43475">
    <property type="entry name" value="METHYLTHIORIBOSE-1-PHOSPHATE ISOMERASE"/>
    <property type="match status" value="1"/>
</dbReference>
<dbReference type="InterPro" id="IPR042529">
    <property type="entry name" value="IF_2B-like_C"/>
</dbReference>
<evidence type="ECO:0000313" key="5">
    <source>
        <dbReference type="Proteomes" id="UP001583172"/>
    </source>
</evidence>
<evidence type="ECO:0000259" key="3">
    <source>
        <dbReference type="PROSITE" id="PS51462"/>
    </source>
</evidence>
<dbReference type="InterPro" id="IPR015797">
    <property type="entry name" value="NUDIX_hydrolase-like_dom_sf"/>
</dbReference>
<evidence type="ECO:0000256" key="2">
    <source>
        <dbReference type="RuleBase" id="RU003814"/>
    </source>
</evidence>
<dbReference type="EMBL" id="JAZGSY010000064">
    <property type="protein sequence ID" value="KAL1841762.1"/>
    <property type="molecule type" value="Genomic_DNA"/>
</dbReference>
<name>A0ABR3VJ51_HUMIN</name>
<dbReference type="SUPFAM" id="SSF100950">
    <property type="entry name" value="NagB/RpiA/CoA transferase-like"/>
    <property type="match status" value="1"/>
</dbReference>
<dbReference type="InterPro" id="IPR037171">
    <property type="entry name" value="NagB/RpiA_transferase-like"/>
</dbReference>
<organism evidence="4 5">
    <name type="scientific">Humicola insolens</name>
    <name type="common">Soft-rot fungus</name>
    <dbReference type="NCBI Taxonomy" id="85995"/>
    <lineage>
        <taxon>Eukaryota</taxon>
        <taxon>Fungi</taxon>
        <taxon>Dikarya</taxon>
        <taxon>Ascomycota</taxon>
        <taxon>Pezizomycotina</taxon>
        <taxon>Sordariomycetes</taxon>
        <taxon>Sordariomycetidae</taxon>
        <taxon>Sordariales</taxon>
        <taxon>Chaetomiaceae</taxon>
        <taxon>Mycothermus</taxon>
    </lineage>
</organism>
<accession>A0ABR3VJ51</accession>
<proteinExistence type="inferred from homology"/>
<feature type="domain" description="Nudix hydrolase" evidence="3">
    <location>
        <begin position="15"/>
        <end position="161"/>
    </location>
</feature>
<dbReference type="SUPFAM" id="SSF55811">
    <property type="entry name" value="Nudix"/>
    <property type="match status" value="1"/>
</dbReference>
<comment type="caution">
    <text evidence="4">The sequence shown here is derived from an EMBL/GenBank/DDBJ whole genome shotgun (WGS) entry which is preliminary data.</text>
</comment>
<dbReference type="InterPro" id="IPR000086">
    <property type="entry name" value="NUDIX_hydrolase_dom"/>
</dbReference>
<gene>
    <name evidence="4" type="ORF">VTJ49DRAFT_6600</name>
</gene>
<evidence type="ECO:0000313" key="4">
    <source>
        <dbReference type="EMBL" id="KAL1841762.1"/>
    </source>
</evidence>
<protein>
    <recommendedName>
        <fullName evidence="3">Nudix hydrolase domain-containing protein</fullName>
    </recommendedName>
</protein>